<dbReference type="EMBL" id="GBXM01086846">
    <property type="protein sequence ID" value="JAH21731.1"/>
    <property type="molecule type" value="Transcribed_RNA"/>
</dbReference>
<sequence>MPYKSFNCIVYISVVTQCRTSFQLYSYLKYVYFSDKCPFKLLVQIRHIMITSV</sequence>
<dbReference type="AlphaFoldDB" id="A0A0E9QXT8"/>
<reference evidence="1" key="2">
    <citation type="journal article" date="2015" name="Fish Shellfish Immunol.">
        <title>Early steps in the European eel (Anguilla anguilla)-Vibrio vulnificus interaction in the gills: Role of the RtxA13 toxin.</title>
        <authorList>
            <person name="Callol A."/>
            <person name="Pajuelo D."/>
            <person name="Ebbesson L."/>
            <person name="Teles M."/>
            <person name="MacKenzie S."/>
            <person name="Amaro C."/>
        </authorList>
    </citation>
    <scope>NUCLEOTIDE SEQUENCE</scope>
</reference>
<evidence type="ECO:0000313" key="1">
    <source>
        <dbReference type="EMBL" id="JAH21731.1"/>
    </source>
</evidence>
<organism evidence="1">
    <name type="scientific">Anguilla anguilla</name>
    <name type="common">European freshwater eel</name>
    <name type="synonym">Muraena anguilla</name>
    <dbReference type="NCBI Taxonomy" id="7936"/>
    <lineage>
        <taxon>Eukaryota</taxon>
        <taxon>Metazoa</taxon>
        <taxon>Chordata</taxon>
        <taxon>Craniata</taxon>
        <taxon>Vertebrata</taxon>
        <taxon>Euteleostomi</taxon>
        <taxon>Actinopterygii</taxon>
        <taxon>Neopterygii</taxon>
        <taxon>Teleostei</taxon>
        <taxon>Anguilliformes</taxon>
        <taxon>Anguillidae</taxon>
        <taxon>Anguilla</taxon>
    </lineage>
</organism>
<dbReference type="EMBL" id="GBXM01099492">
    <property type="protein sequence ID" value="JAH09085.1"/>
    <property type="molecule type" value="Transcribed_RNA"/>
</dbReference>
<protein>
    <submittedName>
        <fullName evidence="1">Uncharacterized protein</fullName>
    </submittedName>
</protein>
<proteinExistence type="predicted"/>
<name>A0A0E9QXT8_ANGAN</name>
<accession>A0A0E9QXT8</accession>
<reference evidence="1" key="1">
    <citation type="submission" date="2014-11" db="EMBL/GenBank/DDBJ databases">
        <authorList>
            <person name="Amaro Gonzalez C."/>
        </authorList>
    </citation>
    <scope>NUCLEOTIDE SEQUENCE</scope>
</reference>